<dbReference type="GO" id="GO:0004672">
    <property type="term" value="F:protein kinase activity"/>
    <property type="evidence" value="ECO:0007669"/>
    <property type="project" value="InterPro"/>
</dbReference>
<dbReference type="Pfam" id="PF07714">
    <property type="entry name" value="PK_Tyr_Ser-Thr"/>
    <property type="match status" value="1"/>
</dbReference>
<dbReference type="Proteomes" id="UP000800094">
    <property type="component" value="Unassembled WGS sequence"/>
</dbReference>
<evidence type="ECO:0000259" key="1">
    <source>
        <dbReference type="PROSITE" id="PS50011"/>
    </source>
</evidence>
<dbReference type="InterPro" id="IPR000719">
    <property type="entry name" value="Prot_kinase_dom"/>
</dbReference>
<organism evidence="2 3">
    <name type="scientific">Trematosphaeria pertusa</name>
    <dbReference type="NCBI Taxonomy" id="390896"/>
    <lineage>
        <taxon>Eukaryota</taxon>
        <taxon>Fungi</taxon>
        <taxon>Dikarya</taxon>
        <taxon>Ascomycota</taxon>
        <taxon>Pezizomycotina</taxon>
        <taxon>Dothideomycetes</taxon>
        <taxon>Pleosporomycetidae</taxon>
        <taxon>Pleosporales</taxon>
        <taxon>Massarineae</taxon>
        <taxon>Trematosphaeriaceae</taxon>
        <taxon>Trematosphaeria</taxon>
    </lineage>
</organism>
<evidence type="ECO:0000313" key="3">
    <source>
        <dbReference type="Proteomes" id="UP000800094"/>
    </source>
</evidence>
<proteinExistence type="predicted"/>
<accession>A0A6A6HUF5</accession>
<dbReference type="PANTHER" id="PTHR48011">
    <property type="entry name" value="CCR4-NOT TRANSCRIPTIONAL COMPLEX SUBUNIT CAF120-RELATED"/>
    <property type="match status" value="1"/>
</dbReference>
<name>A0A6A6HUF5_9PLEO</name>
<reference evidence="2" key="1">
    <citation type="journal article" date="2020" name="Stud. Mycol.">
        <title>101 Dothideomycetes genomes: a test case for predicting lifestyles and emergence of pathogens.</title>
        <authorList>
            <person name="Haridas S."/>
            <person name="Albert R."/>
            <person name="Binder M."/>
            <person name="Bloem J."/>
            <person name="Labutti K."/>
            <person name="Salamov A."/>
            <person name="Andreopoulos B."/>
            <person name="Baker S."/>
            <person name="Barry K."/>
            <person name="Bills G."/>
            <person name="Bluhm B."/>
            <person name="Cannon C."/>
            <person name="Castanera R."/>
            <person name="Culley D."/>
            <person name="Daum C."/>
            <person name="Ezra D."/>
            <person name="Gonzalez J."/>
            <person name="Henrissat B."/>
            <person name="Kuo A."/>
            <person name="Liang C."/>
            <person name="Lipzen A."/>
            <person name="Lutzoni F."/>
            <person name="Magnuson J."/>
            <person name="Mondo S."/>
            <person name="Nolan M."/>
            <person name="Ohm R."/>
            <person name="Pangilinan J."/>
            <person name="Park H.-J."/>
            <person name="Ramirez L."/>
            <person name="Alfaro M."/>
            <person name="Sun H."/>
            <person name="Tritt A."/>
            <person name="Yoshinaga Y."/>
            <person name="Zwiers L.-H."/>
            <person name="Turgeon B."/>
            <person name="Goodwin S."/>
            <person name="Spatafora J."/>
            <person name="Crous P."/>
            <person name="Grigoriev I."/>
        </authorList>
    </citation>
    <scope>NUCLEOTIDE SEQUENCE</scope>
    <source>
        <strain evidence="2">CBS 122368</strain>
    </source>
</reference>
<evidence type="ECO:0000313" key="2">
    <source>
        <dbReference type="EMBL" id="KAF2241657.1"/>
    </source>
</evidence>
<dbReference type="RefSeq" id="XP_033676661.1">
    <property type="nucleotide sequence ID" value="XM_033832344.1"/>
</dbReference>
<dbReference type="GeneID" id="54585674"/>
<dbReference type="SUPFAM" id="SSF56112">
    <property type="entry name" value="Protein kinase-like (PK-like)"/>
    <property type="match status" value="1"/>
</dbReference>
<dbReference type="AlphaFoldDB" id="A0A6A6HUF5"/>
<dbReference type="OrthoDB" id="1668230at2759"/>
<feature type="domain" description="Protein kinase" evidence="1">
    <location>
        <begin position="35"/>
        <end position="282"/>
    </location>
</feature>
<dbReference type="PROSITE" id="PS50011">
    <property type="entry name" value="PROTEIN_KINASE_DOM"/>
    <property type="match status" value="1"/>
</dbReference>
<dbReference type="InterPro" id="IPR052751">
    <property type="entry name" value="Plant_MAPKKK"/>
</dbReference>
<gene>
    <name evidence="2" type="ORF">BU26DRAFT_555867</name>
</gene>
<sequence length="282" mass="32348">MTDYAARDAALSCRLQCPVTKRPSLEYSKMADQQGDCSMLWISGDKKKVLKAPQAWHLDGCTEKERIKYKIFEKESVEYLDREKEIYRHLGRLEGLLPYLEITDLGIEFPYIKNGTLRQFLRKSGDDMRCFKGLSWIKSALTTFAFIHDKRVLQADISARNFLVADDLSLLLCDFSGSKIGDKKNLVRPETRYEKFPVTGNREISLATEIFAIGSLIYEISTGKRPYDEMDDEEVESLFRQGVFPETVNVRFGSIVAKCWYGEFESVEEILEAVLVAEKTDV</sequence>
<dbReference type="GO" id="GO:0007165">
    <property type="term" value="P:signal transduction"/>
    <property type="evidence" value="ECO:0007669"/>
    <property type="project" value="TreeGrafter"/>
</dbReference>
<dbReference type="GO" id="GO:0005524">
    <property type="term" value="F:ATP binding"/>
    <property type="evidence" value="ECO:0007669"/>
    <property type="project" value="InterPro"/>
</dbReference>
<dbReference type="EMBL" id="ML987210">
    <property type="protein sequence ID" value="KAF2241657.1"/>
    <property type="molecule type" value="Genomic_DNA"/>
</dbReference>
<keyword evidence="3" id="KW-1185">Reference proteome</keyword>
<dbReference type="InterPro" id="IPR001245">
    <property type="entry name" value="Ser-Thr/Tyr_kinase_cat_dom"/>
</dbReference>
<protein>
    <recommendedName>
        <fullName evidence="1">Protein kinase domain-containing protein</fullName>
    </recommendedName>
</protein>
<dbReference type="Gene3D" id="1.10.510.10">
    <property type="entry name" value="Transferase(Phosphotransferase) domain 1"/>
    <property type="match status" value="1"/>
</dbReference>
<dbReference type="InterPro" id="IPR011009">
    <property type="entry name" value="Kinase-like_dom_sf"/>
</dbReference>
<dbReference type="PANTHER" id="PTHR48011:SF4">
    <property type="entry name" value="MITOGEN-ACTIVATED PROTEIN KINASE KINASE KINASE 19"/>
    <property type="match status" value="1"/>
</dbReference>